<dbReference type="EMBL" id="JAVDQD010000005">
    <property type="protein sequence ID" value="MDR6240757.1"/>
    <property type="molecule type" value="Genomic_DNA"/>
</dbReference>
<accession>A0AAE3XQJ2</accession>
<dbReference type="RefSeq" id="WP_309940959.1">
    <property type="nucleotide sequence ID" value="NZ_AP025306.1"/>
</dbReference>
<dbReference type="GO" id="GO:0004497">
    <property type="term" value="F:monooxygenase activity"/>
    <property type="evidence" value="ECO:0007669"/>
    <property type="project" value="UniProtKB-KW"/>
</dbReference>
<dbReference type="Gene3D" id="3.30.70.100">
    <property type="match status" value="1"/>
</dbReference>
<organism evidence="2 3">
    <name type="scientific">Aureibacter tunicatorum</name>
    <dbReference type="NCBI Taxonomy" id="866807"/>
    <lineage>
        <taxon>Bacteria</taxon>
        <taxon>Pseudomonadati</taxon>
        <taxon>Bacteroidota</taxon>
        <taxon>Cytophagia</taxon>
        <taxon>Cytophagales</taxon>
        <taxon>Persicobacteraceae</taxon>
        <taxon>Aureibacter</taxon>
    </lineage>
</organism>
<dbReference type="InterPro" id="IPR011008">
    <property type="entry name" value="Dimeric_a/b-barrel"/>
</dbReference>
<dbReference type="AlphaFoldDB" id="A0AAE3XQJ2"/>
<sequence length="97" mass="11684">MIILTVKAIPKKEFWQLYLEEFGSLAKSVREEEGCLEYELFQQCETKPSLLLFERWESKELLEKHLASEKMNQFFSKIEGWFDEPVEMNEYLVTLNR</sequence>
<keyword evidence="2" id="KW-0503">Monooxygenase</keyword>
<keyword evidence="3" id="KW-1185">Reference proteome</keyword>
<comment type="caution">
    <text evidence="2">The sequence shown here is derived from an EMBL/GenBank/DDBJ whole genome shotgun (WGS) entry which is preliminary data.</text>
</comment>
<evidence type="ECO:0000259" key="1">
    <source>
        <dbReference type="PROSITE" id="PS51725"/>
    </source>
</evidence>
<keyword evidence="2" id="KW-0560">Oxidoreductase</keyword>
<gene>
    <name evidence="2" type="ORF">HNQ88_003833</name>
</gene>
<dbReference type="SUPFAM" id="SSF54909">
    <property type="entry name" value="Dimeric alpha+beta barrel"/>
    <property type="match status" value="1"/>
</dbReference>
<evidence type="ECO:0000313" key="3">
    <source>
        <dbReference type="Proteomes" id="UP001185092"/>
    </source>
</evidence>
<dbReference type="Pfam" id="PF03992">
    <property type="entry name" value="ABM"/>
    <property type="match status" value="1"/>
</dbReference>
<dbReference type="PROSITE" id="PS51725">
    <property type="entry name" value="ABM"/>
    <property type="match status" value="1"/>
</dbReference>
<dbReference type="Proteomes" id="UP001185092">
    <property type="component" value="Unassembled WGS sequence"/>
</dbReference>
<protein>
    <submittedName>
        <fullName evidence="2">Quinol monooxygenase YgiN</fullName>
    </submittedName>
</protein>
<evidence type="ECO:0000313" key="2">
    <source>
        <dbReference type="EMBL" id="MDR6240757.1"/>
    </source>
</evidence>
<dbReference type="PANTHER" id="PTHR33336">
    <property type="entry name" value="QUINOL MONOOXYGENASE YGIN-RELATED"/>
    <property type="match status" value="1"/>
</dbReference>
<reference evidence="2" key="1">
    <citation type="submission" date="2023-07" db="EMBL/GenBank/DDBJ databases">
        <title>Genomic Encyclopedia of Type Strains, Phase IV (KMG-IV): sequencing the most valuable type-strain genomes for metagenomic binning, comparative biology and taxonomic classification.</title>
        <authorList>
            <person name="Goeker M."/>
        </authorList>
    </citation>
    <scope>NUCLEOTIDE SEQUENCE</scope>
    <source>
        <strain evidence="2">DSM 26174</strain>
    </source>
</reference>
<proteinExistence type="predicted"/>
<dbReference type="PANTHER" id="PTHR33336:SF3">
    <property type="entry name" value="ABM DOMAIN-CONTAINING PROTEIN"/>
    <property type="match status" value="1"/>
</dbReference>
<dbReference type="InterPro" id="IPR007138">
    <property type="entry name" value="ABM_dom"/>
</dbReference>
<feature type="domain" description="ABM" evidence="1">
    <location>
        <begin position="2"/>
        <end position="91"/>
    </location>
</feature>
<name>A0AAE3XQJ2_9BACT</name>
<dbReference type="InterPro" id="IPR050744">
    <property type="entry name" value="AI-2_Isomerase_LsrG"/>
</dbReference>